<evidence type="ECO:0000256" key="3">
    <source>
        <dbReference type="ARBA" id="ARBA00013244"/>
    </source>
</evidence>
<protein>
    <recommendedName>
        <fullName evidence="3">diacylglycerol O-acyltransferase</fullName>
        <ecNumber evidence="3">2.3.1.20</ecNumber>
    </recommendedName>
</protein>
<feature type="domain" description="O-acyltransferase WSD1 C-terminal" evidence="9">
    <location>
        <begin position="348"/>
        <end position="482"/>
    </location>
</feature>
<evidence type="ECO:0000256" key="6">
    <source>
        <dbReference type="ARBA" id="ARBA00048109"/>
    </source>
</evidence>
<gene>
    <name evidence="10" type="ORF">UFOPK3773_01656</name>
    <name evidence="11" type="ORF">UFOPK3992_01013</name>
</gene>
<accession>A0A6J7KKU4</accession>
<feature type="region of interest" description="Disordered" evidence="7">
    <location>
        <begin position="1"/>
        <end position="33"/>
    </location>
</feature>
<comment type="pathway">
    <text evidence="2">Lipid metabolism.</text>
</comment>
<evidence type="ECO:0000256" key="2">
    <source>
        <dbReference type="ARBA" id="ARBA00005189"/>
    </source>
</evidence>
<dbReference type="GO" id="GO:0004144">
    <property type="term" value="F:diacylglycerol O-acyltransferase activity"/>
    <property type="evidence" value="ECO:0007669"/>
    <property type="project" value="UniProtKB-EC"/>
</dbReference>
<evidence type="ECO:0000259" key="9">
    <source>
        <dbReference type="Pfam" id="PF06974"/>
    </source>
</evidence>
<dbReference type="Pfam" id="PF03007">
    <property type="entry name" value="WS_DGAT_cat"/>
    <property type="match status" value="1"/>
</dbReference>
<feature type="compositionally biased region" description="Low complexity" evidence="7">
    <location>
        <begin position="1"/>
        <end position="29"/>
    </location>
</feature>
<evidence type="ECO:0000256" key="1">
    <source>
        <dbReference type="ARBA" id="ARBA00004771"/>
    </source>
</evidence>
<evidence type="ECO:0000259" key="8">
    <source>
        <dbReference type="Pfam" id="PF03007"/>
    </source>
</evidence>
<dbReference type="GO" id="GO:0051701">
    <property type="term" value="P:biological process involved in interaction with host"/>
    <property type="evidence" value="ECO:0007669"/>
    <property type="project" value="TreeGrafter"/>
</dbReference>
<dbReference type="InterPro" id="IPR009721">
    <property type="entry name" value="O-acyltransferase_WSD1_C"/>
</dbReference>
<dbReference type="EC" id="2.3.1.20" evidence="3"/>
<dbReference type="GO" id="GO:0019432">
    <property type="term" value="P:triglyceride biosynthetic process"/>
    <property type="evidence" value="ECO:0007669"/>
    <property type="project" value="UniProtKB-UniPathway"/>
</dbReference>
<keyword evidence="5" id="KW-0012">Acyltransferase</keyword>
<dbReference type="Pfam" id="PF06974">
    <property type="entry name" value="WS_DGAT_C"/>
    <property type="match status" value="1"/>
</dbReference>
<dbReference type="Gene3D" id="3.30.559.10">
    <property type="entry name" value="Chloramphenicol acetyltransferase-like domain"/>
    <property type="match status" value="1"/>
</dbReference>
<dbReference type="GO" id="GO:0001666">
    <property type="term" value="P:response to hypoxia"/>
    <property type="evidence" value="ECO:0007669"/>
    <property type="project" value="TreeGrafter"/>
</dbReference>
<evidence type="ECO:0000313" key="11">
    <source>
        <dbReference type="EMBL" id="CAB5006463.1"/>
    </source>
</evidence>
<evidence type="ECO:0000256" key="5">
    <source>
        <dbReference type="ARBA" id="ARBA00023315"/>
    </source>
</evidence>
<reference evidence="10" key="1">
    <citation type="submission" date="2020-05" db="EMBL/GenBank/DDBJ databases">
        <authorList>
            <person name="Chiriac C."/>
            <person name="Salcher M."/>
            <person name="Ghai R."/>
            <person name="Kavagutti S V."/>
        </authorList>
    </citation>
    <scope>NUCLEOTIDE SEQUENCE</scope>
</reference>
<sequence>MTDDSSATKSPATKPAAKKSAAPKTAAPAGPVMAPQRLSGWDFATWRTAAGDPSMRSPIIGLILLDRAPHWQHLIERFDRASRVAPVLRQKVVSGPVDTMTPRLVIDPHFDLSFHLRRFRISLPGTWDQVLDEVRRQSMTDFDLQRPLWRVTLLEGLEGGRAALLVKLNHTIADGQGAMLLAATVVDFAKEGADLGPMPEAPVAADVDQAGLVAQAMREATSRMSRAARDVVDAAVPVLGKFLSNPTEAIDDVTTLVRSVGRFVNVPSRPLSTAMTGRSLNYHFVTFDLPLAELKAAGRRRGLSLNDAFMGGITGGLRRYHDARGEPVDALRVNMPISLRREGDSASNAVTIARFEVPVAELNLDARMRAVHDIVALWRNEPALHLADALAEMSRFIPSDVLAAAARTSDFTASNVSGVPVPVWVAGAQVLRMYPMVSTIGAAVNVTLLSYAGLASIGVSTDDAAVPDRELFARCLAEGFAEVVGHPVGPADPMAAESLGFDGSRP</sequence>
<dbReference type="InterPro" id="IPR045034">
    <property type="entry name" value="O-acyltransferase_WSD1-like"/>
</dbReference>
<comment type="catalytic activity">
    <reaction evidence="6">
        <text>an acyl-CoA + a 1,2-diacyl-sn-glycerol = a triacyl-sn-glycerol + CoA</text>
        <dbReference type="Rhea" id="RHEA:10868"/>
        <dbReference type="ChEBI" id="CHEBI:17815"/>
        <dbReference type="ChEBI" id="CHEBI:57287"/>
        <dbReference type="ChEBI" id="CHEBI:58342"/>
        <dbReference type="ChEBI" id="CHEBI:64615"/>
        <dbReference type="EC" id="2.3.1.20"/>
    </reaction>
</comment>
<evidence type="ECO:0000256" key="7">
    <source>
        <dbReference type="SAM" id="MobiDB-lite"/>
    </source>
</evidence>
<dbReference type="UniPathway" id="UPA00282"/>
<dbReference type="GO" id="GO:0071731">
    <property type="term" value="P:response to nitric oxide"/>
    <property type="evidence" value="ECO:0007669"/>
    <property type="project" value="TreeGrafter"/>
</dbReference>
<dbReference type="PANTHER" id="PTHR31650">
    <property type="entry name" value="O-ACYLTRANSFERASE (WSD1-LIKE) FAMILY PROTEIN"/>
    <property type="match status" value="1"/>
</dbReference>
<dbReference type="EMBL" id="CAFBNF010000214">
    <property type="protein sequence ID" value="CAB4955453.1"/>
    <property type="molecule type" value="Genomic_DNA"/>
</dbReference>
<name>A0A6J7KKU4_9ZZZZ</name>
<dbReference type="InterPro" id="IPR004255">
    <property type="entry name" value="O-acyltransferase_WSD1_N"/>
</dbReference>
<organism evidence="10">
    <name type="scientific">freshwater metagenome</name>
    <dbReference type="NCBI Taxonomy" id="449393"/>
    <lineage>
        <taxon>unclassified sequences</taxon>
        <taxon>metagenomes</taxon>
        <taxon>ecological metagenomes</taxon>
    </lineage>
</organism>
<feature type="domain" description="O-acyltransferase WSD1-like N-terminal" evidence="8">
    <location>
        <begin position="69"/>
        <end position="308"/>
    </location>
</feature>
<dbReference type="EMBL" id="CAFBOZ010000132">
    <property type="protein sequence ID" value="CAB5006463.1"/>
    <property type="molecule type" value="Genomic_DNA"/>
</dbReference>
<keyword evidence="4" id="KW-0808">Transferase</keyword>
<comment type="pathway">
    <text evidence="1">Glycerolipid metabolism; triacylglycerol biosynthesis.</text>
</comment>
<proteinExistence type="predicted"/>
<evidence type="ECO:0000256" key="4">
    <source>
        <dbReference type="ARBA" id="ARBA00022679"/>
    </source>
</evidence>
<evidence type="ECO:0000313" key="10">
    <source>
        <dbReference type="EMBL" id="CAB4955453.1"/>
    </source>
</evidence>
<dbReference type="InterPro" id="IPR023213">
    <property type="entry name" value="CAT-like_dom_sf"/>
</dbReference>
<dbReference type="GO" id="GO:0005886">
    <property type="term" value="C:plasma membrane"/>
    <property type="evidence" value="ECO:0007669"/>
    <property type="project" value="TreeGrafter"/>
</dbReference>
<dbReference type="PANTHER" id="PTHR31650:SF1">
    <property type="entry name" value="WAX ESTER SYNTHASE_DIACYLGLYCEROL ACYLTRANSFERASE 4-RELATED"/>
    <property type="match status" value="1"/>
</dbReference>
<dbReference type="AlphaFoldDB" id="A0A6J7KKU4"/>
<dbReference type="SUPFAM" id="SSF52777">
    <property type="entry name" value="CoA-dependent acyltransferases"/>
    <property type="match status" value="1"/>
</dbReference>